<name>A0A846ZMR4_9GAMM</name>
<dbReference type="EMBL" id="JAAZQD010000003">
    <property type="protein sequence ID" value="NKZ39122.1"/>
    <property type="molecule type" value="Genomic_DNA"/>
</dbReference>
<evidence type="ECO:0000256" key="4">
    <source>
        <dbReference type="ARBA" id="ARBA00023134"/>
    </source>
</evidence>
<dbReference type="InterPro" id="IPR004130">
    <property type="entry name" value="Gpn"/>
</dbReference>
<comment type="caution">
    <text evidence="5">The sequence shown here is derived from an EMBL/GenBank/DDBJ whole genome shotgun (WGS) entry which is preliminary data.</text>
</comment>
<dbReference type="PANTHER" id="PTHR42708">
    <property type="entry name" value="ATP/GTP-BINDING PROTEIN-RELATED"/>
    <property type="match status" value="1"/>
</dbReference>
<evidence type="ECO:0000256" key="3">
    <source>
        <dbReference type="ARBA" id="ARBA00022801"/>
    </source>
</evidence>
<dbReference type="GO" id="GO:0005525">
    <property type="term" value="F:GTP binding"/>
    <property type="evidence" value="ECO:0007669"/>
    <property type="project" value="UniProtKB-KW"/>
</dbReference>
<protein>
    <submittedName>
        <fullName evidence="5">GTPase</fullName>
    </submittedName>
</protein>
<gene>
    <name evidence="5" type="ORF">HF690_09180</name>
</gene>
<dbReference type="CDD" id="cd00882">
    <property type="entry name" value="Ras_like_GTPase"/>
    <property type="match status" value="1"/>
</dbReference>
<organism evidence="5 6">
    <name type="scientific">Oleiagrimonas citrea</name>
    <dbReference type="NCBI Taxonomy" id="1665687"/>
    <lineage>
        <taxon>Bacteria</taxon>
        <taxon>Pseudomonadati</taxon>
        <taxon>Pseudomonadota</taxon>
        <taxon>Gammaproteobacteria</taxon>
        <taxon>Lysobacterales</taxon>
        <taxon>Rhodanobacteraceae</taxon>
        <taxon>Oleiagrimonas</taxon>
    </lineage>
</organism>
<evidence type="ECO:0000256" key="1">
    <source>
        <dbReference type="ARBA" id="ARBA00005290"/>
    </source>
</evidence>
<dbReference type="InterPro" id="IPR052705">
    <property type="entry name" value="Gliding_Motility_GTPase"/>
</dbReference>
<keyword evidence="6" id="KW-1185">Reference proteome</keyword>
<comment type="similarity">
    <text evidence="1">Belongs to the GPN-loop GTPase family.</text>
</comment>
<reference evidence="5 6" key="1">
    <citation type="journal article" date="2017" name="Int. J. Syst. Evol. Microbiol.">
        <title>Oleiagrimonas citrea sp. nov., a marine bacterium isolated from tidal flat sediment and emended description of the genus Oleiagrimonas Fang et al. 2015 and Oleiagrimonas soli.</title>
        <authorList>
            <person name="Yang S.H."/>
            <person name="Seo H.S."/>
            <person name="Seong C.N."/>
            <person name="Kwon K.K."/>
        </authorList>
    </citation>
    <scope>NUCLEOTIDE SEQUENCE [LARGE SCALE GENOMIC DNA]</scope>
    <source>
        <strain evidence="5 6">MEBiC09124</strain>
    </source>
</reference>
<dbReference type="Proteomes" id="UP000541636">
    <property type="component" value="Unassembled WGS sequence"/>
</dbReference>
<dbReference type="Pfam" id="PF03029">
    <property type="entry name" value="ATP_bind_1"/>
    <property type="match status" value="1"/>
</dbReference>
<evidence type="ECO:0000256" key="2">
    <source>
        <dbReference type="ARBA" id="ARBA00022741"/>
    </source>
</evidence>
<keyword evidence="4" id="KW-0342">GTP-binding</keyword>
<dbReference type="GO" id="GO:0016787">
    <property type="term" value="F:hydrolase activity"/>
    <property type="evidence" value="ECO:0007669"/>
    <property type="project" value="UniProtKB-KW"/>
</dbReference>
<keyword evidence="2" id="KW-0547">Nucleotide-binding</keyword>
<proteinExistence type="inferred from homology"/>
<dbReference type="PANTHER" id="PTHR42708:SF1">
    <property type="entry name" value="GLIDING MOTILITY PROTEIN MGLA"/>
    <property type="match status" value="1"/>
</dbReference>
<dbReference type="Gene3D" id="3.40.50.300">
    <property type="entry name" value="P-loop containing nucleotide triphosphate hydrolases"/>
    <property type="match status" value="1"/>
</dbReference>
<evidence type="ECO:0000313" key="6">
    <source>
        <dbReference type="Proteomes" id="UP000541636"/>
    </source>
</evidence>
<sequence>MREHKIVVLGSMGAGKSTLVRAIAAGNIVDTDVANTDPSSDKLTTTVALDYADIALPDGDRLRLYGAPGQTRFDFVWPSLLKGAAGVVIMVDATREPVKAEVERYLSVARDAGDMPIVIGLSRLDLVEEGAERVLMDAETAIDGRVPLAPVDARNEEQVLMLMDMLVSEIESAEMGCA</sequence>
<dbReference type="SUPFAM" id="SSF52540">
    <property type="entry name" value="P-loop containing nucleoside triphosphate hydrolases"/>
    <property type="match status" value="1"/>
</dbReference>
<accession>A0A846ZMR4</accession>
<dbReference type="InterPro" id="IPR027417">
    <property type="entry name" value="P-loop_NTPase"/>
</dbReference>
<keyword evidence="3" id="KW-0378">Hydrolase</keyword>
<evidence type="ECO:0000313" key="5">
    <source>
        <dbReference type="EMBL" id="NKZ39122.1"/>
    </source>
</evidence>
<dbReference type="RefSeq" id="WP_113064762.1">
    <property type="nucleotide sequence ID" value="NZ_JAAZQD010000003.1"/>
</dbReference>
<dbReference type="AlphaFoldDB" id="A0A846ZMR4"/>